<name>A0ABM9N2R4_9LACO</name>
<sequence length="43" mass="5122">MKEPKLAKNAELQEMAKKQPHDSKEELMAILLFRKTHLKEFLK</sequence>
<organism evidence="2 3">
    <name type="scientific">Fructobacillus evanidus</name>
    <dbReference type="NCBI Taxonomy" id="3064281"/>
    <lineage>
        <taxon>Bacteria</taxon>
        <taxon>Bacillati</taxon>
        <taxon>Bacillota</taxon>
        <taxon>Bacilli</taxon>
        <taxon>Lactobacillales</taxon>
        <taxon>Lactobacillaceae</taxon>
        <taxon>Fructobacillus</taxon>
    </lineage>
</organism>
<evidence type="ECO:0000313" key="2">
    <source>
        <dbReference type="EMBL" id="CAK1255340.1"/>
    </source>
</evidence>
<comment type="caution">
    <text evidence="2">The sequence shown here is derived from an EMBL/GenBank/DDBJ whole genome shotgun (WGS) entry which is preliminary data.</text>
</comment>
<accession>A0ABM9N2R4</accession>
<dbReference type="RefSeq" id="WP_338344292.1">
    <property type="nucleotide sequence ID" value="NZ_CAUZLH010000002.1"/>
</dbReference>
<feature type="compositionally biased region" description="Basic and acidic residues" evidence="1">
    <location>
        <begin position="14"/>
        <end position="23"/>
    </location>
</feature>
<dbReference type="EMBL" id="CAUZMB010000027">
    <property type="protein sequence ID" value="CAK1255340.1"/>
    <property type="molecule type" value="Genomic_DNA"/>
</dbReference>
<evidence type="ECO:0000256" key="1">
    <source>
        <dbReference type="SAM" id="MobiDB-lite"/>
    </source>
</evidence>
<evidence type="ECO:0000313" key="3">
    <source>
        <dbReference type="Proteomes" id="UP001314166"/>
    </source>
</evidence>
<reference evidence="2 3" key="1">
    <citation type="submission" date="2023-10" db="EMBL/GenBank/DDBJ databases">
        <authorList>
            <person name="Botero Cardona J."/>
        </authorList>
    </citation>
    <scope>NUCLEOTIDE SEQUENCE [LARGE SCALE GENOMIC DNA]</scope>
    <source>
        <strain evidence="2 3">R-55214</strain>
    </source>
</reference>
<keyword evidence="3" id="KW-1185">Reference proteome</keyword>
<protein>
    <submittedName>
        <fullName evidence="2">Uncharacterized protein</fullName>
    </submittedName>
</protein>
<proteinExistence type="predicted"/>
<dbReference type="Proteomes" id="UP001314166">
    <property type="component" value="Unassembled WGS sequence"/>
</dbReference>
<feature type="region of interest" description="Disordered" evidence="1">
    <location>
        <begin position="1"/>
        <end position="23"/>
    </location>
</feature>
<gene>
    <name evidence="2" type="ORF">R55214_HHFBAMCI_01715</name>
</gene>